<comment type="similarity">
    <text evidence="3">Belongs to the TRAP-delta family.</text>
</comment>
<dbReference type="GO" id="GO:0005789">
    <property type="term" value="C:endoplasmic reticulum membrane"/>
    <property type="evidence" value="ECO:0007669"/>
    <property type="project" value="UniProtKB-SubCell"/>
</dbReference>
<evidence type="ECO:0000256" key="12">
    <source>
        <dbReference type="ARBA" id="ARBA00023136"/>
    </source>
</evidence>
<keyword evidence="13" id="KW-1015">Disulfide bond</keyword>
<dbReference type="PANTHER" id="PTHR12731:SF1">
    <property type="entry name" value="TRANSLOCON-ASSOCIATED PROTEIN SUBUNIT DELTA"/>
    <property type="match status" value="1"/>
</dbReference>
<name>A0A183BV34_GLOPA</name>
<keyword evidence="19" id="KW-1185">Reference proteome</keyword>
<keyword evidence="7 16" id="KW-0812">Transmembrane</keyword>
<feature type="region of interest" description="Disordered" evidence="15">
    <location>
        <begin position="382"/>
        <end position="407"/>
    </location>
</feature>
<keyword evidence="9" id="KW-0256">Endoplasmic reticulum</keyword>
<dbReference type="Pfam" id="PF06916">
    <property type="entry name" value="FAM210A-B_dom"/>
    <property type="match status" value="1"/>
</dbReference>
<dbReference type="Proteomes" id="UP000050741">
    <property type="component" value="Unassembled WGS sequence"/>
</dbReference>
<dbReference type="InterPro" id="IPR008855">
    <property type="entry name" value="TRAP-delta"/>
</dbReference>
<dbReference type="WBParaSite" id="GPLIN_000447100">
    <property type="protein sequence ID" value="GPLIN_000447100"/>
    <property type="gene ID" value="GPLIN_000447100"/>
</dbReference>
<evidence type="ECO:0000256" key="9">
    <source>
        <dbReference type="ARBA" id="ARBA00022824"/>
    </source>
</evidence>
<evidence type="ECO:0000256" key="1">
    <source>
        <dbReference type="ARBA" id="ARBA00002838"/>
    </source>
</evidence>
<evidence type="ECO:0000313" key="20">
    <source>
        <dbReference type="WBParaSite" id="GPLIN_000447100"/>
    </source>
</evidence>
<dbReference type="InterPro" id="IPR009688">
    <property type="entry name" value="FAM210A/B-like_dom"/>
</dbReference>
<comment type="function">
    <text evidence="1">TRAP proteins are part of a complex whose function is to bind calcium to the ER membrane and thereby regulate the retention of ER resident proteins.</text>
</comment>
<keyword evidence="11 16" id="KW-1133">Transmembrane helix</keyword>
<evidence type="ECO:0000259" key="18">
    <source>
        <dbReference type="Pfam" id="PF06916"/>
    </source>
</evidence>
<feature type="chain" id="PRO_5008146664" description="Translocon-associated protein subunit delta" evidence="17">
    <location>
        <begin position="26"/>
        <end position="407"/>
    </location>
</feature>
<proteinExistence type="inferred from homology"/>
<reference evidence="19" key="1">
    <citation type="submission" date="2014-05" db="EMBL/GenBank/DDBJ databases">
        <title>The genome and life-stage specific transcriptomes of Globodera pallida elucidate key aspects of plant parasitism by a cyst nematode.</title>
        <authorList>
            <person name="Cotton J.A."/>
            <person name="Lilley C.J."/>
            <person name="Jones L.M."/>
            <person name="Kikuchi T."/>
            <person name="Reid A.J."/>
            <person name="Thorpe P."/>
            <person name="Tsai I.J."/>
            <person name="Beasley H."/>
            <person name="Blok V."/>
            <person name="Cock P.J.A."/>
            <person name="Van den Akker S.E."/>
            <person name="Holroyd N."/>
            <person name="Hunt M."/>
            <person name="Mantelin S."/>
            <person name="Naghra H."/>
            <person name="Pain A."/>
            <person name="Palomares-Rius J.E."/>
            <person name="Zarowiecki M."/>
            <person name="Berriman M."/>
            <person name="Jones J.T."/>
            <person name="Urwin P.E."/>
        </authorList>
    </citation>
    <scope>NUCLEOTIDE SEQUENCE [LARGE SCALE GENOMIC DNA]</scope>
    <source>
        <strain evidence="19">Lindley</strain>
    </source>
</reference>
<evidence type="ECO:0000256" key="11">
    <source>
        <dbReference type="ARBA" id="ARBA00022989"/>
    </source>
</evidence>
<evidence type="ECO:0000256" key="7">
    <source>
        <dbReference type="ARBA" id="ARBA00022692"/>
    </source>
</evidence>
<evidence type="ECO:0000256" key="14">
    <source>
        <dbReference type="ARBA" id="ARBA00031791"/>
    </source>
</evidence>
<keyword evidence="6" id="KW-1017">Isopeptide bond</keyword>
<evidence type="ECO:0000256" key="6">
    <source>
        <dbReference type="ARBA" id="ARBA00022499"/>
    </source>
</evidence>
<evidence type="ECO:0000256" key="17">
    <source>
        <dbReference type="SAM" id="SignalP"/>
    </source>
</evidence>
<comment type="subunit">
    <text evidence="4">Heterotetramer of TRAP-alpha, TRAP-beta, TRAP-delta and TRAP-gamma.</text>
</comment>
<organism evidence="19 20">
    <name type="scientific">Globodera pallida</name>
    <name type="common">Potato cyst nematode worm</name>
    <name type="synonym">Heterodera pallida</name>
    <dbReference type="NCBI Taxonomy" id="36090"/>
    <lineage>
        <taxon>Eukaryota</taxon>
        <taxon>Metazoa</taxon>
        <taxon>Ecdysozoa</taxon>
        <taxon>Nematoda</taxon>
        <taxon>Chromadorea</taxon>
        <taxon>Rhabditida</taxon>
        <taxon>Tylenchina</taxon>
        <taxon>Tylenchomorpha</taxon>
        <taxon>Tylenchoidea</taxon>
        <taxon>Heteroderidae</taxon>
        <taxon>Heteroderinae</taxon>
        <taxon>Globodera</taxon>
    </lineage>
</organism>
<feature type="domain" description="DUF1279" evidence="18">
    <location>
        <begin position="257"/>
        <end position="343"/>
    </location>
</feature>
<keyword evidence="10" id="KW-0832">Ubl conjugation</keyword>
<protein>
    <recommendedName>
        <fullName evidence="5">Translocon-associated protein subunit delta</fullName>
    </recommendedName>
    <alternativeName>
        <fullName evidence="14">Signal sequence receptor subunit delta</fullName>
    </alternativeName>
</protein>
<dbReference type="AlphaFoldDB" id="A0A183BV34"/>
<keyword evidence="8 17" id="KW-0732">Signal</keyword>
<evidence type="ECO:0000256" key="15">
    <source>
        <dbReference type="SAM" id="MobiDB-lite"/>
    </source>
</evidence>
<accession>A0A183BV34</accession>
<dbReference type="PANTHER" id="PTHR12731">
    <property type="entry name" value="TRANSLOCON-ASSOCIATED PROTEIN, DELTA SUBUNIT"/>
    <property type="match status" value="1"/>
</dbReference>
<evidence type="ECO:0000256" key="2">
    <source>
        <dbReference type="ARBA" id="ARBA00004115"/>
    </source>
</evidence>
<evidence type="ECO:0000256" key="8">
    <source>
        <dbReference type="ARBA" id="ARBA00022729"/>
    </source>
</evidence>
<evidence type="ECO:0000256" key="4">
    <source>
        <dbReference type="ARBA" id="ARBA00011819"/>
    </source>
</evidence>
<evidence type="ECO:0000256" key="3">
    <source>
        <dbReference type="ARBA" id="ARBA00009294"/>
    </source>
</evidence>
<evidence type="ECO:0000256" key="16">
    <source>
        <dbReference type="SAM" id="Phobius"/>
    </source>
</evidence>
<feature type="signal peptide" evidence="17">
    <location>
        <begin position="1"/>
        <end position="25"/>
    </location>
</feature>
<evidence type="ECO:0000256" key="10">
    <source>
        <dbReference type="ARBA" id="ARBA00022843"/>
    </source>
</evidence>
<reference evidence="20" key="2">
    <citation type="submission" date="2016-06" db="UniProtKB">
        <authorList>
            <consortium name="WormBaseParasite"/>
        </authorList>
    </citation>
    <scope>IDENTIFICATION</scope>
</reference>
<sequence>MSSFCNILAVIFCLFSIILIPTVSGAACESPKYSANGYSTQDGFFHYSTTYIVEFALQCANNYKDATFYALVGDKTLQLAVSEETAKYQVSWQLEHADSGAQTFDVHIYDEDKFAEHKKAEESGSSSVQPLFSVQHYHAGTSRKSWLSSEFLPERLSSMGMTSLTIRHFGRYSFQRHCVQNASVLNSALIRLWSPQHGLVRLGSSASVPSASHQNGSTDRKRIKFGRLTMSKELYERKMRIIETQKEEKVPEKFFAKIHYYFKRYWYIALPVHIAVCSVWFAALYFAIKSGMDVVALLERLHLPDHWVDKVRNVPPSAGYVVAALILYKIATPFRYACTLVGIRLTFNALRRWGKLRTTREIDLTVRQRLDLLIERQRLRRRTKKAARHENGNGKKQSSSRTRIKLD</sequence>
<keyword evidence="12 16" id="KW-0472">Membrane</keyword>
<dbReference type="Pfam" id="PF05404">
    <property type="entry name" value="TRAP-delta"/>
    <property type="match status" value="1"/>
</dbReference>
<evidence type="ECO:0000313" key="19">
    <source>
        <dbReference type="Proteomes" id="UP000050741"/>
    </source>
</evidence>
<comment type="subcellular location">
    <subcellularLocation>
        <location evidence="2">Endoplasmic reticulum membrane</location>
        <topology evidence="2">Single-pass type I membrane protein</topology>
    </subcellularLocation>
</comment>
<feature type="transmembrane region" description="Helical" evidence="16">
    <location>
        <begin position="265"/>
        <end position="288"/>
    </location>
</feature>
<evidence type="ECO:0000256" key="13">
    <source>
        <dbReference type="ARBA" id="ARBA00023157"/>
    </source>
</evidence>
<evidence type="ECO:0000256" key="5">
    <source>
        <dbReference type="ARBA" id="ARBA00014387"/>
    </source>
</evidence>